<gene>
    <name evidence="12" type="ORF">METBISCDRAFT_19558</name>
</gene>
<reference evidence="13" key="1">
    <citation type="journal article" date="2018" name="Nat. Microbiol.">
        <title>Leveraging single-cell genomics to expand the fungal tree of life.</title>
        <authorList>
            <person name="Ahrendt S.R."/>
            <person name="Quandt C.A."/>
            <person name="Ciobanu D."/>
            <person name="Clum A."/>
            <person name="Salamov A."/>
            <person name="Andreopoulos B."/>
            <person name="Cheng J.F."/>
            <person name="Woyke T."/>
            <person name="Pelin A."/>
            <person name="Henrissat B."/>
            <person name="Reynolds N.K."/>
            <person name="Benny G.L."/>
            <person name="Smith M.E."/>
            <person name="James T.Y."/>
            <person name="Grigoriev I.V."/>
        </authorList>
    </citation>
    <scope>NUCLEOTIDE SEQUENCE [LARGE SCALE GENOMIC DNA]</scope>
    <source>
        <strain evidence="13">Baker2002</strain>
    </source>
</reference>
<proteinExistence type="inferred from homology"/>
<evidence type="ECO:0000313" key="13">
    <source>
        <dbReference type="Proteomes" id="UP000268321"/>
    </source>
</evidence>
<evidence type="ECO:0000256" key="5">
    <source>
        <dbReference type="ARBA" id="ARBA00022701"/>
    </source>
</evidence>
<comment type="subcellular location">
    <subcellularLocation>
        <location evidence="1">Cytoplasm</location>
        <location evidence="1">Cytoskeleton</location>
        <location evidence="1">Microtubule organizing center</location>
    </subcellularLocation>
</comment>
<organism evidence="12 13">
    <name type="scientific">Metschnikowia bicuspidata</name>
    <dbReference type="NCBI Taxonomy" id="27322"/>
    <lineage>
        <taxon>Eukaryota</taxon>
        <taxon>Fungi</taxon>
        <taxon>Dikarya</taxon>
        <taxon>Ascomycota</taxon>
        <taxon>Saccharomycotina</taxon>
        <taxon>Pichiomycetes</taxon>
        <taxon>Metschnikowiaceae</taxon>
        <taxon>Metschnikowia</taxon>
    </lineage>
</organism>
<dbReference type="GO" id="GO:0000930">
    <property type="term" value="C:gamma-tubulin complex"/>
    <property type="evidence" value="ECO:0007669"/>
    <property type="project" value="InterPro"/>
</dbReference>
<dbReference type="InterPro" id="IPR023123">
    <property type="entry name" value="Tubulin_C"/>
</dbReference>
<protein>
    <recommendedName>
        <fullName evidence="3 9">Tubulin gamma chain</fullName>
    </recommendedName>
</protein>
<evidence type="ECO:0000313" key="12">
    <source>
        <dbReference type="EMBL" id="RKP29059.1"/>
    </source>
</evidence>
<dbReference type="Proteomes" id="UP000268321">
    <property type="component" value="Unassembled WGS sequence"/>
</dbReference>
<keyword evidence="8" id="KW-0206">Cytoskeleton</keyword>
<sequence>MASEHSISAEGSAQPIENDDLAYDSTSTQCPPDNSLKAQRRDQTGVFFSSNEENRYTPRSILIDLEPSVICKSVAAMPMFNTRNVHLSDNGSGAANNWQSGHKYAARHEDELVTLIDRELDKCDNLLTFQLFHSVAGGTGSGVGSYLLELLDDRYGSKKLVTTFSIFPSNERTSDVVVQPYNTVLTLQRLIDHSNATFVFDNDSLGRLDSTFFSGHDASRTSAFEGENRLISYIACGMSNPLRFPSYIYSSYESLLATLVPTPDLKFLSSAIAPFSYIPGALPHSNYVNLNEVDIVLELLNDKYKMNQIHESHKYITMLDYVIGDKINQVELRKGLVRAQQRALFVPWASSVINVVNGKKPYGQPRAALSGFQVSSNTSIQHMFHKIVRQYELLAKRAAYINYYTDTNDPSERAQVLDTFNECKELIMRVLDEYRWSCTLEYLEIEQLDKEMG</sequence>
<dbReference type="InterPro" id="IPR008280">
    <property type="entry name" value="Tub_FtsZ_C"/>
</dbReference>
<comment type="function">
    <text evidence="9">Tubulin is the major constituent of microtubules, protein filaments consisting of alpha- and beta-tubulin heterodimers. Gamma-tubulin is a key component of the gamma-tubulin ring complex (gTuRC) which mediates microtubule nucleation. The gTuRC regulates the minus-end nucleation of alpha-beta tubulin heterodimers that grow into microtubule protafilaments, a critical step in centrosome duplication and spindle formation.</text>
</comment>
<dbReference type="EMBL" id="ML004515">
    <property type="protein sequence ID" value="RKP29059.1"/>
    <property type="molecule type" value="Genomic_DNA"/>
</dbReference>
<dbReference type="PRINTS" id="PR01164">
    <property type="entry name" value="GAMMATUBULIN"/>
</dbReference>
<feature type="region of interest" description="Disordered" evidence="10">
    <location>
        <begin position="1"/>
        <end position="41"/>
    </location>
</feature>
<evidence type="ECO:0000256" key="8">
    <source>
        <dbReference type="ARBA" id="ARBA00023212"/>
    </source>
</evidence>
<evidence type="ECO:0000256" key="10">
    <source>
        <dbReference type="SAM" id="MobiDB-lite"/>
    </source>
</evidence>
<dbReference type="SMART" id="SM00864">
    <property type="entry name" value="Tubulin"/>
    <property type="match status" value="1"/>
</dbReference>
<keyword evidence="7 9" id="KW-0342">GTP-binding</keyword>
<dbReference type="SUPFAM" id="SSF52490">
    <property type="entry name" value="Tubulin nucleotide-binding domain-like"/>
    <property type="match status" value="1"/>
</dbReference>
<dbReference type="GO" id="GO:0005874">
    <property type="term" value="C:microtubule"/>
    <property type="evidence" value="ECO:0007669"/>
    <property type="project" value="UniProtKB-KW"/>
</dbReference>
<dbReference type="PANTHER" id="PTHR11588">
    <property type="entry name" value="TUBULIN"/>
    <property type="match status" value="1"/>
</dbReference>
<dbReference type="InterPro" id="IPR018316">
    <property type="entry name" value="Tubulin/FtsZ_2-layer-sand-dom"/>
</dbReference>
<keyword evidence="5 9" id="KW-0493">Microtubule</keyword>
<dbReference type="InterPro" id="IPR017975">
    <property type="entry name" value="Tubulin_CS"/>
</dbReference>
<name>A0A4V1J2M3_9ASCO</name>
<dbReference type="GO" id="GO:0031122">
    <property type="term" value="P:cytoplasmic microtubule organization"/>
    <property type="evidence" value="ECO:0007669"/>
    <property type="project" value="InterPro"/>
</dbReference>
<dbReference type="InterPro" id="IPR003008">
    <property type="entry name" value="Tubulin_FtsZ_GTPase"/>
</dbReference>
<evidence type="ECO:0000256" key="2">
    <source>
        <dbReference type="ARBA" id="ARBA00009636"/>
    </source>
</evidence>
<evidence type="ECO:0000256" key="7">
    <source>
        <dbReference type="ARBA" id="ARBA00023134"/>
    </source>
</evidence>
<dbReference type="SUPFAM" id="SSF55307">
    <property type="entry name" value="Tubulin C-terminal domain-like"/>
    <property type="match status" value="1"/>
</dbReference>
<evidence type="ECO:0000256" key="3">
    <source>
        <dbReference type="ARBA" id="ARBA00018848"/>
    </source>
</evidence>
<evidence type="ECO:0000256" key="9">
    <source>
        <dbReference type="RuleBase" id="RU000352"/>
    </source>
</evidence>
<dbReference type="OrthoDB" id="10249382at2759"/>
<keyword evidence="4" id="KW-0963">Cytoplasm</keyword>
<feature type="domain" description="Tubulin/FtsZ GTPase" evidence="11">
    <location>
        <begin position="44"/>
        <end position="246"/>
    </location>
</feature>
<dbReference type="InterPro" id="IPR036525">
    <property type="entry name" value="Tubulin/FtsZ_GTPase_sf"/>
</dbReference>
<evidence type="ECO:0000256" key="1">
    <source>
        <dbReference type="ARBA" id="ARBA00004267"/>
    </source>
</evidence>
<dbReference type="Gene3D" id="3.40.50.1440">
    <property type="entry name" value="Tubulin/FtsZ, GTPase domain"/>
    <property type="match status" value="1"/>
</dbReference>
<evidence type="ECO:0000256" key="4">
    <source>
        <dbReference type="ARBA" id="ARBA00022490"/>
    </source>
</evidence>
<evidence type="ECO:0000256" key="6">
    <source>
        <dbReference type="ARBA" id="ARBA00022741"/>
    </source>
</evidence>
<dbReference type="Pfam" id="PF00091">
    <property type="entry name" value="Tubulin"/>
    <property type="match status" value="1"/>
</dbReference>
<dbReference type="PRINTS" id="PR01161">
    <property type="entry name" value="TUBULIN"/>
</dbReference>
<comment type="similarity">
    <text evidence="2 9">Belongs to the tubulin family.</text>
</comment>
<dbReference type="InterPro" id="IPR002454">
    <property type="entry name" value="Gamma_tubulin"/>
</dbReference>
<dbReference type="GO" id="GO:0005525">
    <property type="term" value="F:GTP binding"/>
    <property type="evidence" value="ECO:0007669"/>
    <property type="project" value="UniProtKB-UniRule"/>
</dbReference>
<dbReference type="Pfam" id="PF03953">
    <property type="entry name" value="Tubulin_C"/>
    <property type="match status" value="1"/>
</dbReference>
<dbReference type="GO" id="GO:0007020">
    <property type="term" value="P:microtubule nucleation"/>
    <property type="evidence" value="ECO:0007669"/>
    <property type="project" value="InterPro"/>
</dbReference>
<evidence type="ECO:0000259" key="11">
    <source>
        <dbReference type="SMART" id="SM00864"/>
    </source>
</evidence>
<keyword evidence="13" id="KW-1185">Reference proteome</keyword>
<dbReference type="AlphaFoldDB" id="A0A4V1J2M3"/>
<feature type="compositionally biased region" description="Polar residues" evidence="10">
    <location>
        <begin position="1"/>
        <end position="11"/>
    </location>
</feature>
<dbReference type="InterPro" id="IPR000217">
    <property type="entry name" value="Tubulin"/>
</dbReference>
<dbReference type="PROSITE" id="PS00227">
    <property type="entry name" value="TUBULIN"/>
    <property type="match status" value="1"/>
</dbReference>
<keyword evidence="6 9" id="KW-0547">Nucleotide-binding</keyword>
<accession>A0A4V1J2M3</accession>
<dbReference type="Gene3D" id="1.10.287.600">
    <property type="entry name" value="Helix hairpin bin"/>
    <property type="match status" value="1"/>
</dbReference>